<reference evidence="4 5" key="1">
    <citation type="journal article" date="2018" name="Plant Biotechnol. Rep.">
        <title>Diversity and antifungal activity of endophytic bacteria associated with Panax ginseng seedlings.</title>
        <authorList>
            <person name="Park J.M."/>
            <person name="Hong C.E."/>
            <person name="Jo S.H."/>
        </authorList>
    </citation>
    <scope>NUCLEOTIDE SEQUENCE [LARGE SCALE GENOMIC DNA]</scope>
    <source>
        <strain evidence="4 5">PgKB20</strain>
    </source>
</reference>
<dbReference type="PANTHER" id="PTHR33744">
    <property type="entry name" value="CARBOHYDRATE DIACID REGULATOR"/>
    <property type="match status" value="1"/>
</dbReference>
<dbReference type="Proteomes" id="UP000325032">
    <property type="component" value="Chromosome"/>
</dbReference>
<evidence type="ECO:0000259" key="2">
    <source>
        <dbReference type="Pfam" id="PF13556"/>
    </source>
</evidence>
<dbReference type="InterPro" id="IPR025736">
    <property type="entry name" value="PucR_C-HTH_dom"/>
</dbReference>
<evidence type="ECO:0000256" key="1">
    <source>
        <dbReference type="ARBA" id="ARBA00006754"/>
    </source>
</evidence>
<dbReference type="RefSeq" id="WP_149126308.1">
    <property type="nucleotide sequence ID" value="NZ_CP043404.1"/>
</dbReference>
<evidence type="ECO:0000313" key="5">
    <source>
        <dbReference type="Proteomes" id="UP000325032"/>
    </source>
</evidence>
<dbReference type="PANTHER" id="PTHR33744:SF1">
    <property type="entry name" value="DNA-BINDING TRANSCRIPTIONAL ACTIVATOR ADER"/>
    <property type="match status" value="1"/>
</dbReference>
<organism evidence="4 5">
    <name type="scientific">Bacillus safensis</name>
    <dbReference type="NCBI Taxonomy" id="561879"/>
    <lineage>
        <taxon>Bacteria</taxon>
        <taxon>Bacillati</taxon>
        <taxon>Bacillota</taxon>
        <taxon>Bacilli</taxon>
        <taxon>Bacillales</taxon>
        <taxon>Bacillaceae</taxon>
        <taxon>Bacillus</taxon>
    </lineage>
</organism>
<dbReference type="AlphaFoldDB" id="A0A5C0WJU2"/>
<name>A0A5C0WJU2_BACIA</name>
<protein>
    <submittedName>
        <fullName evidence="4">Purine catabolism regulatory protein</fullName>
    </submittedName>
</protein>
<dbReference type="InterPro" id="IPR041522">
    <property type="entry name" value="CdaR_GGDEF"/>
</dbReference>
<accession>A0A5C0WJU2</accession>
<evidence type="ECO:0000313" key="4">
    <source>
        <dbReference type="EMBL" id="QEK64127.1"/>
    </source>
</evidence>
<dbReference type="EMBL" id="CP043404">
    <property type="protein sequence ID" value="QEK64127.1"/>
    <property type="molecule type" value="Genomic_DNA"/>
</dbReference>
<comment type="similarity">
    <text evidence="1">Belongs to the CdaR family.</text>
</comment>
<dbReference type="Pfam" id="PF17853">
    <property type="entry name" value="GGDEF_2"/>
    <property type="match status" value="1"/>
</dbReference>
<keyword evidence="5" id="KW-1185">Reference proteome</keyword>
<dbReference type="Pfam" id="PF13556">
    <property type="entry name" value="HTH_30"/>
    <property type="match status" value="1"/>
</dbReference>
<feature type="domain" description="CdaR GGDEF-like" evidence="3">
    <location>
        <begin position="142"/>
        <end position="270"/>
    </location>
</feature>
<proteinExistence type="inferred from homology"/>
<evidence type="ECO:0000259" key="3">
    <source>
        <dbReference type="Pfam" id="PF17853"/>
    </source>
</evidence>
<dbReference type="GeneID" id="61769133"/>
<feature type="domain" description="PucR C-terminal helix-turn-helix" evidence="2">
    <location>
        <begin position="322"/>
        <end position="380"/>
    </location>
</feature>
<dbReference type="InterPro" id="IPR051448">
    <property type="entry name" value="CdaR-like_regulators"/>
</dbReference>
<sequence length="413" mass="47564">MNIDDNQFEILQKMAKKIHKPIYLFNQHGRILFTSHPMITSSEWMHILPFFQSRTTHSFSMIHAKQTFSIFPIDLNEQTCDYLVILAFIHPQNKTLHGIIAKAVNEMSIARMRQYAALQTAKRARNEGFRKWIERASSSQQDSLHFAQAFGLNAECRYLCMICQLDERSDTTCFMKQQMVLDQVADLLESALPSCPFPAFLFLKGDMGVVLMEETGSWPEVSDRLSSFLKQLQMLVKLQVNHTISFGVSLTGCHISHLSEGYNEALEALQTGHLSSRTEYIQFYQAKDVPDLLRLIPRKDMITFHQLHLHPLSESSQVDQSLLHTLSVYLETHCHISETAKRLSIHRNTVIYRLEKCEELLRISLKDSDATLRLRLAFRIQMFLSSHPDRIFSSETSYSLEEKNETQGGMTNG</sequence>
<gene>
    <name evidence="4" type="primary">pucR_3</name>
    <name evidence="4" type="ORF">FX981_02370</name>
</gene>
<dbReference type="InterPro" id="IPR042070">
    <property type="entry name" value="PucR_C-HTH_sf"/>
</dbReference>
<dbReference type="Gene3D" id="1.10.10.2840">
    <property type="entry name" value="PucR C-terminal helix-turn-helix domain"/>
    <property type="match status" value="1"/>
</dbReference>